<name>A0A1J5S6D1_9ZZZZ</name>
<dbReference type="EMBL" id="MLJW01000134">
    <property type="protein sequence ID" value="OIQ97339.1"/>
    <property type="molecule type" value="Genomic_DNA"/>
</dbReference>
<organism evidence="1">
    <name type="scientific">mine drainage metagenome</name>
    <dbReference type="NCBI Taxonomy" id="410659"/>
    <lineage>
        <taxon>unclassified sequences</taxon>
        <taxon>metagenomes</taxon>
        <taxon>ecological metagenomes</taxon>
    </lineage>
</organism>
<dbReference type="AlphaFoldDB" id="A0A1J5S6D1"/>
<gene>
    <name evidence="1" type="ORF">GALL_205970</name>
</gene>
<accession>A0A1J5S6D1</accession>
<sequence length="99" mass="11370">MARFTITVELYDSTSASDYEILIEEMSKEGFYKTIQVQGTDNVFQMPSMEFNYMNRGDINTIGVLELAKAAANRTNKKFGLLVSKADGKREWYNLRPKE</sequence>
<proteinExistence type="predicted"/>
<comment type="caution">
    <text evidence="1">The sequence shown here is derived from an EMBL/GenBank/DDBJ whole genome shotgun (WGS) entry which is preliminary data.</text>
</comment>
<evidence type="ECO:0000313" key="1">
    <source>
        <dbReference type="EMBL" id="OIQ97339.1"/>
    </source>
</evidence>
<evidence type="ECO:0008006" key="2">
    <source>
        <dbReference type="Google" id="ProtNLM"/>
    </source>
</evidence>
<protein>
    <recommendedName>
        <fullName evidence="2">DUF2622 domain-containing protein</fullName>
    </recommendedName>
</protein>
<reference evidence="1" key="1">
    <citation type="submission" date="2016-10" db="EMBL/GenBank/DDBJ databases">
        <title>Sequence of Gallionella enrichment culture.</title>
        <authorList>
            <person name="Poehlein A."/>
            <person name="Muehling M."/>
            <person name="Daniel R."/>
        </authorList>
    </citation>
    <scope>NUCLEOTIDE SEQUENCE</scope>
</reference>